<dbReference type="Proteomes" id="UP000298030">
    <property type="component" value="Unassembled WGS sequence"/>
</dbReference>
<feature type="region of interest" description="Disordered" evidence="2">
    <location>
        <begin position="395"/>
        <end position="416"/>
    </location>
</feature>
<sequence length="848" mass="93141">MKQKAPTPSIRRPIATNSRIRQQGENLKRDMHLAFVNNALQEKGQGRSGPFDELVNQFNFKSNPTGAPSQICVWISALSHAVSKLERTHAALVEAIVNMPWTLLDDATVRLYTVFIGMLLSARPEYLSLVLGKIVQGFTHQSSISVMDISSTLPSTSSLPLKSLTRRTIYDRLHYLLAHVLALIPTLPSTLQPLLVKHFPHKRQNHFAQLTYIRNILRVSTYCRELSDKILATIVDRAIQIDVEIQVELEELEEDDNGNGLPDHDLFELDPFDVLVGQEGSGFDSDAEDALSNATSEDEDDAFSDISSDAGDLDLEKEHAELPTNVKHIQDMVKKLDGILALVFAHFKKGIKQDTDAHNSASFVSLDDFRSPLPLKLPPLPTPYSQSVYPTAPAPSPAISVTPETPAAAKSLPHPPKTDQLRSQFYSLLSIFDRTILNTFKSRYTQFIVFWFTSLDPEFVDIFQGMLVERALFGPSEPGGHTVSASQPSGSTNTTPELTRAAAASYIGSFVSRAKFVDRDSTRRVVGVLCEYLRAYLDGVDEAVRAYAEGDGSLGAAVGAPSQHVVFYAVTQAVLLIFCFRWRELIIDFDEEEEEHRRQQRAKSRTHPPSISISARIRKDKWVPELQELKRVVLSVLNPLKVCSPGVVSQFARVAQQTDFVYCYSILESNKRNSLSTGPSTSGGSSISAAGPGSLSSATSTARSHTLMQPSMLRGELNNDLNTFFPFDPYRLPRSGNFIHEVYREWDDVAIGGDDDSEEDEDSESESDVDDDSDPEGPAASSVSSGFLAIPVGKKRTADVDGTTTDGLGESLTAMSISPGHALAMEKGKVPASVGSMMDVSISVRSYS</sequence>
<keyword evidence="4" id="KW-1185">Reference proteome</keyword>
<feature type="region of interest" description="Disordered" evidence="2">
    <location>
        <begin position="751"/>
        <end position="786"/>
    </location>
</feature>
<keyword evidence="3" id="KW-0396">Initiation factor</keyword>
<comment type="similarity">
    <text evidence="1">Belongs to the RRN3 family.</text>
</comment>
<keyword evidence="3" id="KW-0648">Protein biosynthesis</keyword>
<evidence type="ECO:0000313" key="4">
    <source>
        <dbReference type="Proteomes" id="UP000298030"/>
    </source>
</evidence>
<gene>
    <name evidence="3" type="ORF">FA13DRAFT_1624590</name>
</gene>
<dbReference type="AlphaFoldDB" id="A0A4Y7TQH1"/>
<dbReference type="PANTHER" id="PTHR12790:SF0">
    <property type="entry name" value="RNA POLYMERASE I-SPECIFIC TRANSCRIPTION INITIATION FACTOR RRN3-RELATED"/>
    <property type="match status" value="1"/>
</dbReference>
<dbReference type="OrthoDB" id="26970at2759"/>
<proteinExistence type="inferred from homology"/>
<feature type="compositionally biased region" description="Low complexity" evidence="2">
    <location>
        <begin position="674"/>
        <end position="702"/>
    </location>
</feature>
<evidence type="ECO:0000256" key="2">
    <source>
        <dbReference type="SAM" id="MobiDB-lite"/>
    </source>
</evidence>
<comment type="caution">
    <text evidence="3">The sequence shown here is derived from an EMBL/GenBank/DDBJ whole genome shotgun (WGS) entry which is preliminary data.</text>
</comment>
<dbReference type="PANTHER" id="PTHR12790">
    <property type="entry name" value="TRANSCRIPTION INITIATION FACTOR IA RRN3"/>
    <property type="match status" value="1"/>
</dbReference>
<dbReference type="GO" id="GO:0001181">
    <property type="term" value="F:RNA polymerase I general transcription initiation factor activity"/>
    <property type="evidence" value="ECO:0007669"/>
    <property type="project" value="InterPro"/>
</dbReference>
<accession>A0A4Y7TQH1</accession>
<evidence type="ECO:0000256" key="1">
    <source>
        <dbReference type="ARBA" id="ARBA00010098"/>
    </source>
</evidence>
<reference evidence="3 4" key="1">
    <citation type="journal article" date="2019" name="Nat. Ecol. Evol.">
        <title>Megaphylogeny resolves global patterns of mushroom evolution.</title>
        <authorList>
            <person name="Varga T."/>
            <person name="Krizsan K."/>
            <person name="Foldi C."/>
            <person name="Dima B."/>
            <person name="Sanchez-Garcia M."/>
            <person name="Sanchez-Ramirez S."/>
            <person name="Szollosi G.J."/>
            <person name="Szarkandi J.G."/>
            <person name="Papp V."/>
            <person name="Albert L."/>
            <person name="Andreopoulos W."/>
            <person name="Angelini C."/>
            <person name="Antonin V."/>
            <person name="Barry K.W."/>
            <person name="Bougher N.L."/>
            <person name="Buchanan P."/>
            <person name="Buyck B."/>
            <person name="Bense V."/>
            <person name="Catcheside P."/>
            <person name="Chovatia M."/>
            <person name="Cooper J."/>
            <person name="Damon W."/>
            <person name="Desjardin D."/>
            <person name="Finy P."/>
            <person name="Geml J."/>
            <person name="Haridas S."/>
            <person name="Hughes K."/>
            <person name="Justo A."/>
            <person name="Karasinski D."/>
            <person name="Kautmanova I."/>
            <person name="Kiss B."/>
            <person name="Kocsube S."/>
            <person name="Kotiranta H."/>
            <person name="LaButti K.M."/>
            <person name="Lechner B.E."/>
            <person name="Liimatainen K."/>
            <person name="Lipzen A."/>
            <person name="Lukacs Z."/>
            <person name="Mihaltcheva S."/>
            <person name="Morgado L.N."/>
            <person name="Niskanen T."/>
            <person name="Noordeloos M.E."/>
            <person name="Ohm R.A."/>
            <person name="Ortiz-Santana B."/>
            <person name="Ovrebo C."/>
            <person name="Racz N."/>
            <person name="Riley R."/>
            <person name="Savchenko A."/>
            <person name="Shiryaev A."/>
            <person name="Soop K."/>
            <person name="Spirin V."/>
            <person name="Szebenyi C."/>
            <person name="Tomsovsky M."/>
            <person name="Tulloss R.E."/>
            <person name="Uehling J."/>
            <person name="Grigoriev I.V."/>
            <person name="Vagvolgyi C."/>
            <person name="Papp T."/>
            <person name="Martin F.M."/>
            <person name="Miettinen O."/>
            <person name="Hibbett D.S."/>
            <person name="Nagy L.G."/>
        </authorList>
    </citation>
    <scope>NUCLEOTIDE SEQUENCE [LARGE SCALE GENOMIC DNA]</scope>
    <source>
        <strain evidence="3 4">FP101781</strain>
    </source>
</reference>
<name>A0A4Y7TQH1_COPMI</name>
<dbReference type="GO" id="GO:0005634">
    <property type="term" value="C:nucleus"/>
    <property type="evidence" value="ECO:0007669"/>
    <property type="project" value="TreeGrafter"/>
</dbReference>
<dbReference type="GO" id="GO:0001042">
    <property type="term" value="F:RNA polymerase I core binding"/>
    <property type="evidence" value="ECO:0007669"/>
    <property type="project" value="TreeGrafter"/>
</dbReference>
<dbReference type="Pfam" id="PF05327">
    <property type="entry name" value="RRN3"/>
    <property type="match status" value="1"/>
</dbReference>
<feature type="region of interest" description="Disordered" evidence="2">
    <location>
        <begin position="672"/>
        <end position="703"/>
    </location>
</feature>
<dbReference type="GO" id="GO:0006361">
    <property type="term" value="P:transcription initiation at RNA polymerase I promoter"/>
    <property type="evidence" value="ECO:0007669"/>
    <property type="project" value="InterPro"/>
</dbReference>
<dbReference type="GO" id="GO:0003743">
    <property type="term" value="F:translation initiation factor activity"/>
    <property type="evidence" value="ECO:0007669"/>
    <property type="project" value="UniProtKB-KW"/>
</dbReference>
<dbReference type="STRING" id="71717.A0A4Y7TQH1"/>
<dbReference type="EMBL" id="QPFP01000007">
    <property type="protein sequence ID" value="TEB35789.1"/>
    <property type="molecule type" value="Genomic_DNA"/>
</dbReference>
<evidence type="ECO:0000313" key="3">
    <source>
        <dbReference type="EMBL" id="TEB35789.1"/>
    </source>
</evidence>
<dbReference type="InterPro" id="IPR007991">
    <property type="entry name" value="RNA_pol_I_trans_ini_fac_RRN3"/>
</dbReference>
<organism evidence="3 4">
    <name type="scientific">Coprinellus micaceus</name>
    <name type="common">Glistening ink-cap mushroom</name>
    <name type="synonym">Coprinus micaceus</name>
    <dbReference type="NCBI Taxonomy" id="71717"/>
    <lineage>
        <taxon>Eukaryota</taxon>
        <taxon>Fungi</taxon>
        <taxon>Dikarya</taxon>
        <taxon>Basidiomycota</taxon>
        <taxon>Agaricomycotina</taxon>
        <taxon>Agaricomycetes</taxon>
        <taxon>Agaricomycetidae</taxon>
        <taxon>Agaricales</taxon>
        <taxon>Agaricineae</taxon>
        <taxon>Psathyrellaceae</taxon>
        <taxon>Coprinellus</taxon>
    </lineage>
</organism>
<feature type="compositionally biased region" description="Acidic residues" evidence="2">
    <location>
        <begin position="753"/>
        <end position="775"/>
    </location>
</feature>
<feature type="region of interest" description="Disordered" evidence="2">
    <location>
        <begin position="283"/>
        <end position="309"/>
    </location>
</feature>
<protein>
    <submittedName>
        <fullName evidence="3">RNA polymerase I-specific transcription initiation factor RRN3</fullName>
    </submittedName>
</protein>